<proteinExistence type="predicted"/>
<gene>
    <name evidence="1" type="ORF">GUJ93_ZPchr0013g36100</name>
</gene>
<evidence type="ECO:0000313" key="1">
    <source>
        <dbReference type="EMBL" id="KAG8097305.1"/>
    </source>
</evidence>
<dbReference type="Proteomes" id="UP000729402">
    <property type="component" value="Unassembled WGS sequence"/>
</dbReference>
<sequence>MPSWSTRRATKSCKGGSCGTSTQHIHLHLVGVDHLIPAKTQREVDGEAGLPRPRGAHDHHGTTTVFCFTAAEMPSRKRRHHRDGGVEALRERDHRGSVRDLGIAGAAANAMDIGMVLQPTARVRLSDRAVAI</sequence>
<accession>A0A8J5WWA7</accession>
<dbReference type="AlphaFoldDB" id="A0A8J5WWA7"/>
<protein>
    <recommendedName>
        <fullName evidence="3">HIT domain-containing protein</fullName>
    </recommendedName>
</protein>
<evidence type="ECO:0000313" key="2">
    <source>
        <dbReference type="Proteomes" id="UP000729402"/>
    </source>
</evidence>
<organism evidence="1 2">
    <name type="scientific">Zizania palustris</name>
    <name type="common">Northern wild rice</name>
    <dbReference type="NCBI Taxonomy" id="103762"/>
    <lineage>
        <taxon>Eukaryota</taxon>
        <taxon>Viridiplantae</taxon>
        <taxon>Streptophyta</taxon>
        <taxon>Embryophyta</taxon>
        <taxon>Tracheophyta</taxon>
        <taxon>Spermatophyta</taxon>
        <taxon>Magnoliopsida</taxon>
        <taxon>Liliopsida</taxon>
        <taxon>Poales</taxon>
        <taxon>Poaceae</taxon>
        <taxon>BOP clade</taxon>
        <taxon>Oryzoideae</taxon>
        <taxon>Oryzeae</taxon>
        <taxon>Zizaniinae</taxon>
        <taxon>Zizania</taxon>
    </lineage>
</organism>
<keyword evidence="2" id="KW-1185">Reference proteome</keyword>
<reference evidence="1" key="1">
    <citation type="journal article" date="2021" name="bioRxiv">
        <title>Whole Genome Assembly and Annotation of Northern Wild Rice, Zizania palustris L., Supports a Whole Genome Duplication in the Zizania Genus.</title>
        <authorList>
            <person name="Haas M."/>
            <person name="Kono T."/>
            <person name="Macchietto M."/>
            <person name="Millas R."/>
            <person name="McGilp L."/>
            <person name="Shao M."/>
            <person name="Duquette J."/>
            <person name="Hirsch C.N."/>
            <person name="Kimball J."/>
        </authorList>
    </citation>
    <scope>NUCLEOTIDE SEQUENCE</scope>
    <source>
        <tissue evidence="1">Fresh leaf tissue</tissue>
    </source>
</reference>
<evidence type="ECO:0008006" key="3">
    <source>
        <dbReference type="Google" id="ProtNLM"/>
    </source>
</evidence>
<name>A0A8J5WWA7_ZIZPA</name>
<dbReference type="EMBL" id="JAAALK010000079">
    <property type="protein sequence ID" value="KAG8097305.1"/>
    <property type="molecule type" value="Genomic_DNA"/>
</dbReference>
<reference evidence="1" key="2">
    <citation type="submission" date="2021-02" db="EMBL/GenBank/DDBJ databases">
        <authorList>
            <person name="Kimball J.A."/>
            <person name="Haas M.W."/>
            <person name="Macchietto M."/>
            <person name="Kono T."/>
            <person name="Duquette J."/>
            <person name="Shao M."/>
        </authorList>
    </citation>
    <scope>NUCLEOTIDE SEQUENCE</scope>
    <source>
        <tissue evidence="1">Fresh leaf tissue</tissue>
    </source>
</reference>
<comment type="caution">
    <text evidence="1">The sequence shown here is derived from an EMBL/GenBank/DDBJ whole genome shotgun (WGS) entry which is preliminary data.</text>
</comment>